<feature type="signal peptide" evidence="3">
    <location>
        <begin position="1"/>
        <end position="24"/>
    </location>
</feature>
<dbReference type="Proteomes" id="UP001199296">
    <property type="component" value="Unassembled WGS sequence"/>
</dbReference>
<gene>
    <name evidence="5" type="ORF">LJ207_02890</name>
</gene>
<keyword evidence="6" id="KW-1185">Reference proteome</keyword>
<comment type="caution">
    <text evidence="5">The sequence shown here is derived from an EMBL/GenBank/DDBJ whole genome shotgun (WGS) entry which is preliminary data.</text>
</comment>
<dbReference type="GO" id="GO:0071281">
    <property type="term" value="P:cellular response to iron ion"/>
    <property type="evidence" value="ECO:0007669"/>
    <property type="project" value="TreeGrafter"/>
</dbReference>
<reference evidence="5 6" key="1">
    <citation type="submission" date="2021-10" db="EMBL/GenBank/DDBJ databases">
        <authorList>
            <person name="Grouzdev D.S."/>
            <person name="Pantiukh K.S."/>
            <person name="Krutkina M.S."/>
        </authorList>
    </citation>
    <scope>NUCLEOTIDE SEQUENCE [LARGE SCALE GENOMIC DNA]</scope>
    <source>
        <strain evidence="5 6">Z-7514</strain>
    </source>
</reference>
<feature type="domain" description="Fe/B12 periplasmic-binding" evidence="4">
    <location>
        <begin position="47"/>
        <end position="302"/>
    </location>
</feature>
<keyword evidence="2 3" id="KW-0732">Signal</keyword>
<evidence type="ECO:0000313" key="5">
    <source>
        <dbReference type="EMBL" id="MCC3144266.1"/>
    </source>
</evidence>
<dbReference type="Gene3D" id="3.40.50.1980">
    <property type="entry name" value="Nitrogenase molybdenum iron protein domain"/>
    <property type="match status" value="2"/>
</dbReference>
<dbReference type="AlphaFoldDB" id="A0AAW4WWN9"/>
<accession>A0AAW4WWN9</accession>
<comment type="similarity">
    <text evidence="1">Belongs to the bacterial solute-binding protein 8 family.</text>
</comment>
<organism evidence="5 6">
    <name type="scientific">Halanaerobium polyolivorans</name>
    <dbReference type="NCBI Taxonomy" id="2886943"/>
    <lineage>
        <taxon>Bacteria</taxon>
        <taxon>Bacillati</taxon>
        <taxon>Bacillota</taxon>
        <taxon>Clostridia</taxon>
        <taxon>Halanaerobiales</taxon>
        <taxon>Halanaerobiaceae</taxon>
        <taxon>Halanaerobium</taxon>
    </lineage>
</organism>
<evidence type="ECO:0000256" key="1">
    <source>
        <dbReference type="ARBA" id="ARBA00008814"/>
    </source>
</evidence>
<dbReference type="PANTHER" id="PTHR30535">
    <property type="entry name" value="VITAMIN B12-BINDING PROTEIN"/>
    <property type="match status" value="1"/>
</dbReference>
<evidence type="ECO:0000256" key="2">
    <source>
        <dbReference type="ARBA" id="ARBA00022729"/>
    </source>
</evidence>
<keyword evidence="5" id="KW-0675">Receptor</keyword>
<dbReference type="PROSITE" id="PS50983">
    <property type="entry name" value="FE_B12_PBP"/>
    <property type="match status" value="1"/>
</dbReference>
<dbReference type="NCBIfam" id="NF038402">
    <property type="entry name" value="TroA_like"/>
    <property type="match status" value="1"/>
</dbReference>
<evidence type="ECO:0000259" key="4">
    <source>
        <dbReference type="PROSITE" id="PS50983"/>
    </source>
</evidence>
<dbReference type="InterPro" id="IPR050902">
    <property type="entry name" value="ABC_Transporter_SBP"/>
</dbReference>
<name>A0AAW4WWN9_9FIRM</name>
<dbReference type="InterPro" id="IPR002491">
    <property type="entry name" value="ABC_transptr_periplasmic_BD"/>
</dbReference>
<dbReference type="EMBL" id="JAJFAT010000003">
    <property type="protein sequence ID" value="MCC3144266.1"/>
    <property type="molecule type" value="Genomic_DNA"/>
</dbReference>
<dbReference type="RefSeq" id="WP_229343922.1">
    <property type="nucleotide sequence ID" value="NZ_JAJFAT010000003.1"/>
</dbReference>
<dbReference type="InterPro" id="IPR054828">
    <property type="entry name" value="Vit_B12_bind_prot"/>
</dbReference>
<evidence type="ECO:0000313" key="6">
    <source>
        <dbReference type="Proteomes" id="UP001199296"/>
    </source>
</evidence>
<protein>
    <submittedName>
        <fullName evidence="5">Helical backbone metal receptor</fullName>
    </submittedName>
</protein>
<sequence>MKKSLVFLLTISIVFLLLSGLSQAQEYPIYYEDDLGNEIIIEKEVEAIISLAPGTTEIIYALGLEDKLLAVSTAASYPEEALDKATVGTIDEPNVELIISLDPDLVIAESVTKKEVVERLSELGIQVVGFNPRSISDTIEMINDIALLTSTQNRGEEITGAMQEEYKKITSLVEAKLENEARPKVFYEIWSDPLYTAGKNTFIDSMIHDAGGYNIGREAQGAWPQFNIESLIAMDPDVFISSEHSSPGGVSLEQLRSRHLFREISAFQNERLYIVDQDLVNRPSPRIIEGYKEFVRALFPDLEAEIED</sequence>
<dbReference type="PANTHER" id="PTHR30535:SF34">
    <property type="entry name" value="MOLYBDATE-BINDING PROTEIN MOLA"/>
    <property type="match status" value="1"/>
</dbReference>
<feature type="chain" id="PRO_5043711422" evidence="3">
    <location>
        <begin position="25"/>
        <end position="308"/>
    </location>
</feature>
<proteinExistence type="inferred from homology"/>
<evidence type="ECO:0000256" key="3">
    <source>
        <dbReference type="SAM" id="SignalP"/>
    </source>
</evidence>
<dbReference type="SUPFAM" id="SSF53807">
    <property type="entry name" value="Helical backbone' metal receptor"/>
    <property type="match status" value="1"/>
</dbReference>
<dbReference type="Pfam" id="PF01497">
    <property type="entry name" value="Peripla_BP_2"/>
    <property type="match status" value="1"/>
</dbReference>